<keyword evidence="2" id="KW-0732">Signal</keyword>
<dbReference type="EMBL" id="JAUCMV010000001">
    <property type="protein sequence ID" value="KAK0429393.1"/>
    <property type="molecule type" value="Genomic_DNA"/>
</dbReference>
<proteinExistence type="predicted"/>
<evidence type="ECO:0000256" key="2">
    <source>
        <dbReference type="SAM" id="SignalP"/>
    </source>
</evidence>
<dbReference type="AlphaFoldDB" id="A0AA39MD33"/>
<evidence type="ECO:0000256" key="1">
    <source>
        <dbReference type="PROSITE-ProRule" id="PRU01005"/>
    </source>
</evidence>
<dbReference type="SMART" id="SM00254">
    <property type="entry name" value="ShKT"/>
    <property type="match status" value="1"/>
</dbReference>
<protein>
    <recommendedName>
        <fullName evidence="3">ShKT domain-containing protein</fullName>
    </recommendedName>
</protein>
<dbReference type="Pfam" id="PF01549">
    <property type="entry name" value="ShK"/>
    <property type="match status" value="1"/>
</dbReference>
<feature type="domain" description="ShKT" evidence="3">
    <location>
        <begin position="59"/>
        <end position="93"/>
    </location>
</feature>
<dbReference type="Gene3D" id="1.10.10.1870">
    <property type="entry name" value="ShTK domain-like"/>
    <property type="match status" value="1"/>
</dbReference>
<dbReference type="PROSITE" id="PS51670">
    <property type="entry name" value="SHKT"/>
    <property type="match status" value="1"/>
</dbReference>
<evidence type="ECO:0000259" key="3">
    <source>
        <dbReference type="PROSITE" id="PS51670"/>
    </source>
</evidence>
<gene>
    <name evidence="4" type="ORF">QR680_011355</name>
</gene>
<reference evidence="4" key="1">
    <citation type="submission" date="2023-06" db="EMBL/GenBank/DDBJ databases">
        <title>Genomic analysis of the entomopathogenic nematode Steinernema hermaphroditum.</title>
        <authorList>
            <person name="Schwarz E.M."/>
            <person name="Heppert J.K."/>
            <person name="Baniya A."/>
            <person name="Schwartz H.T."/>
            <person name="Tan C.-H."/>
            <person name="Antoshechkin I."/>
            <person name="Sternberg P.W."/>
            <person name="Goodrich-Blair H."/>
            <person name="Dillman A.R."/>
        </authorList>
    </citation>
    <scope>NUCLEOTIDE SEQUENCE</scope>
    <source>
        <strain evidence="4">PS9179</strain>
        <tissue evidence="4">Whole animal</tissue>
    </source>
</reference>
<comment type="caution">
    <text evidence="4">The sequence shown here is derived from an EMBL/GenBank/DDBJ whole genome shotgun (WGS) entry which is preliminary data.</text>
</comment>
<organism evidence="4 5">
    <name type="scientific">Steinernema hermaphroditum</name>
    <dbReference type="NCBI Taxonomy" id="289476"/>
    <lineage>
        <taxon>Eukaryota</taxon>
        <taxon>Metazoa</taxon>
        <taxon>Ecdysozoa</taxon>
        <taxon>Nematoda</taxon>
        <taxon>Chromadorea</taxon>
        <taxon>Rhabditida</taxon>
        <taxon>Tylenchina</taxon>
        <taxon>Panagrolaimomorpha</taxon>
        <taxon>Strongyloidoidea</taxon>
        <taxon>Steinernematidae</taxon>
        <taxon>Steinernema</taxon>
    </lineage>
</organism>
<accession>A0AA39MD33</accession>
<dbReference type="InterPro" id="IPR003582">
    <property type="entry name" value="ShKT_dom"/>
</dbReference>
<keyword evidence="1" id="KW-1015">Disulfide bond</keyword>
<dbReference type="Proteomes" id="UP001175271">
    <property type="component" value="Unassembled WGS sequence"/>
</dbReference>
<name>A0AA39MD33_9BILA</name>
<feature type="signal peptide" evidence="2">
    <location>
        <begin position="1"/>
        <end position="19"/>
    </location>
</feature>
<feature type="disulfide bond" evidence="1">
    <location>
        <begin position="59"/>
        <end position="93"/>
    </location>
</feature>
<comment type="caution">
    <text evidence="1">Lacks conserved residue(s) required for the propagation of feature annotation.</text>
</comment>
<keyword evidence="5" id="KW-1185">Reference proteome</keyword>
<feature type="chain" id="PRO_5041221489" description="ShKT domain-containing protein" evidence="2">
    <location>
        <begin position="20"/>
        <end position="160"/>
    </location>
</feature>
<sequence length="160" mass="17192">MNSSFVAFFVLVASPLLMAQECPNGARSTGICINGKCQSGSYCSTDNICCENGTSAVNCTDLISDCAKRVHLCKDAKMKSVMEYNCAKTCKMCHLLKATPTPVLQCSLRLSASTIIQLVELGLEMDSADPLSILWKRSAKCVLRAAICASHMDNLSIGNK</sequence>
<evidence type="ECO:0000313" key="5">
    <source>
        <dbReference type="Proteomes" id="UP001175271"/>
    </source>
</evidence>
<evidence type="ECO:0000313" key="4">
    <source>
        <dbReference type="EMBL" id="KAK0429393.1"/>
    </source>
</evidence>